<protein>
    <submittedName>
        <fullName evidence="6">Aspartate aminotransferase family protein</fullName>
    </submittedName>
</protein>
<dbReference type="PROSITE" id="PS00600">
    <property type="entry name" value="AA_TRANSFER_CLASS_3"/>
    <property type="match status" value="1"/>
</dbReference>
<evidence type="ECO:0000256" key="2">
    <source>
        <dbReference type="ARBA" id="ARBA00008954"/>
    </source>
</evidence>
<organism evidence="6 7">
    <name type="scientific">Tistrella bauzanensis</name>
    <dbReference type="NCBI Taxonomy" id="657419"/>
    <lineage>
        <taxon>Bacteria</taxon>
        <taxon>Pseudomonadati</taxon>
        <taxon>Pseudomonadota</taxon>
        <taxon>Alphaproteobacteria</taxon>
        <taxon>Geminicoccales</taxon>
        <taxon>Geminicoccaceae</taxon>
        <taxon>Tistrella</taxon>
    </lineage>
</organism>
<dbReference type="Proteomes" id="UP000603352">
    <property type="component" value="Unassembled WGS sequence"/>
</dbReference>
<dbReference type="InterPro" id="IPR015422">
    <property type="entry name" value="PyrdxlP-dep_Trfase_small"/>
</dbReference>
<evidence type="ECO:0000313" key="6">
    <source>
        <dbReference type="EMBL" id="GGB49602.1"/>
    </source>
</evidence>
<comment type="similarity">
    <text evidence="2 4">Belongs to the class-III pyridoxal-phosphate-dependent aminotransferase family.</text>
</comment>
<keyword evidence="6" id="KW-0032">Aminotransferase</keyword>
<reference evidence="7" key="1">
    <citation type="journal article" date="2019" name="Int. J. Syst. Evol. Microbiol.">
        <title>The Global Catalogue of Microorganisms (GCM) 10K type strain sequencing project: providing services to taxonomists for standard genome sequencing and annotation.</title>
        <authorList>
            <consortium name="The Broad Institute Genomics Platform"/>
            <consortium name="The Broad Institute Genome Sequencing Center for Infectious Disease"/>
            <person name="Wu L."/>
            <person name="Ma J."/>
        </authorList>
    </citation>
    <scope>NUCLEOTIDE SEQUENCE [LARGE SCALE GENOMIC DNA]</scope>
    <source>
        <strain evidence="7">CGMCC 1.10188</strain>
    </source>
</reference>
<keyword evidence="6" id="KW-0808">Transferase</keyword>
<dbReference type="CDD" id="cd00610">
    <property type="entry name" value="OAT_like"/>
    <property type="match status" value="1"/>
</dbReference>
<dbReference type="Gene3D" id="3.90.1150.10">
    <property type="entry name" value="Aspartate Aminotransferase, domain 1"/>
    <property type="match status" value="1"/>
</dbReference>
<evidence type="ECO:0000313" key="7">
    <source>
        <dbReference type="Proteomes" id="UP000603352"/>
    </source>
</evidence>
<feature type="compositionally biased region" description="Low complexity" evidence="5">
    <location>
        <begin position="10"/>
        <end position="20"/>
    </location>
</feature>
<proteinExistence type="inferred from homology"/>
<evidence type="ECO:0000256" key="4">
    <source>
        <dbReference type="RuleBase" id="RU003560"/>
    </source>
</evidence>
<comment type="caution">
    <text evidence="6">The sequence shown here is derived from an EMBL/GenBank/DDBJ whole genome shotgun (WGS) entry which is preliminary data.</text>
</comment>
<keyword evidence="3 4" id="KW-0663">Pyridoxal phosphate</keyword>
<evidence type="ECO:0000256" key="5">
    <source>
        <dbReference type="SAM" id="MobiDB-lite"/>
    </source>
</evidence>
<dbReference type="PANTHER" id="PTHR43094:SF1">
    <property type="entry name" value="AMINOTRANSFERASE CLASS-III"/>
    <property type="match status" value="1"/>
</dbReference>
<gene>
    <name evidence="6" type="ORF">GCM10011505_33380</name>
</gene>
<dbReference type="PANTHER" id="PTHR43094">
    <property type="entry name" value="AMINOTRANSFERASE"/>
    <property type="match status" value="1"/>
</dbReference>
<dbReference type="EMBL" id="BMDZ01000042">
    <property type="protein sequence ID" value="GGB49602.1"/>
    <property type="molecule type" value="Genomic_DNA"/>
</dbReference>
<dbReference type="GO" id="GO:0008483">
    <property type="term" value="F:transaminase activity"/>
    <property type="evidence" value="ECO:0007669"/>
    <property type="project" value="UniProtKB-KW"/>
</dbReference>
<accession>A0ABQ1IRL1</accession>
<dbReference type="InterPro" id="IPR015421">
    <property type="entry name" value="PyrdxlP-dep_Trfase_major"/>
</dbReference>
<dbReference type="Pfam" id="PF00202">
    <property type="entry name" value="Aminotran_3"/>
    <property type="match status" value="1"/>
</dbReference>
<dbReference type="SUPFAM" id="SSF53383">
    <property type="entry name" value="PLP-dependent transferases"/>
    <property type="match status" value="1"/>
</dbReference>
<evidence type="ECO:0000256" key="3">
    <source>
        <dbReference type="ARBA" id="ARBA00022898"/>
    </source>
</evidence>
<name>A0ABQ1IRL1_9PROT</name>
<comment type="cofactor">
    <cofactor evidence="1">
        <name>pyridoxal 5'-phosphate</name>
        <dbReference type="ChEBI" id="CHEBI:597326"/>
    </cofactor>
</comment>
<evidence type="ECO:0000256" key="1">
    <source>
        <dbReference type="ARBA" id="ARBA00001933"/>
    </source>
</evidence>
<dbReference type="Gene3D" id="3.40.640.10">
    <property type="entry name" value="Type I PLP-dependent aspartate aminotransferase-like (Major domain)"/>
    <property type="match status" value="1"/>
</dbReference>
<feature type="region of interest" description="Disordered" evidence="5">
    <location>
        <begin position="1"/>
        <end position="27"/>
    </location>
</feature>
<dbReference type="InterPro" id="IPR005814">
    <property type="entry name" value="Aminotrans_3"/>
</dbReference>
<keyword evidence="7" id="KW-1185">Reference proteome</keyword>
<sequence length="469" mass="50577">MPTPAPTPTATPTTTPPATAGDNRPPSHLFYQARQRRPMATRAEGIYIWDEHGRRVIDGSSGAMVVNIGHGNRRVLDAMKRQMDQATFIYRLHFENAPAEDLAAALAARCPAGLDRVFFVSGGSEAVESCLKLARQHAVATGQGSRYKVISRFPSYHGSTMGALSVTGHAAFTTPFAPMMHESPKIAAPTAYLDRDGLDMAARGRRYADMLDEEIRRQGPETVLAFIMEPIGGASTGALVAPDSYYPRIREICDRHGVLLIHDEVMCGAGRTGRYLGGDHWGITPDLIALSKGLGAGYAPLGAMIASEKLVRPVLDAGGFQHGFTYAGNPLAAAAGLAVLDEIDAHDLIGNAARMGDLLKSRLDALKRRFPFIGDVRGRGLLLAVEFVSDPETMATLPRALNAHARMVDLAFDRGLILYSRRTRGGIDGDHVLVCPPMIVTEAQIDEIMAIFTDTLEALARELSLPWSA</sequence>
<dbReference type="InterPro" id="IPR015424">
    <property type="entry name" value="PyrdxlP-dep_Trfase"/>
</dbReference>
<dbReference type="InterPro" id="IPR049704">
    <property type="entry name" value="Aminotrans_3_PPA_site"/>
</dbReference>